<sequence length="315" mass="34689">MLAEPTDFPSECQRDYPVQCSKSFFPVSTQCWAKPSYSGPCERKQRGMAQMSDEQKESWSIACEDNYPCLPEQCPRGTDWERTCPAGWRHVSGGLCVAPADFDQCDAKVQFAAFSLQDKHAFAQKCGQSVCPEYWHDEGDSICHANPNIYTGPCPMYANLTGFDNEIKENFEIVCFVAWPCASLCERNFSAKCPLAWRHLSDGTCLAPLSVYLPARGFAACPTRRSFTDLPPASVASAACPIDWMDAGVTAGGVTCLPPEGYKGVCTNITLAHDASDDAKRKKAAECDADWPCLGEYRWLKQHLHAAAATHALTR</sequence>
<name>A0A0G4EEY2_VITBC</name>
<keyword evidence="3" id="KW-1185">Reference proteome</keyword>
<dbReference type="NCBIfam" id="TIGR01492">
    <property type="entry name" value="CPW_WPC"/>
    <property type="match status" value="2"/>
</dbReference>
<dbReference type="InParanoid" id="A0A0G4EEY2"/>
<evidence type="ECO:0000313" key="3">
    <source>
        <dbReference type="Proteomes" id="UP000041254"/>
    </source>
</evidence>
<organism evidence="2 3">
    <name type="scientific">Vitrella brassicaformis (strain CCMP3155)</name>
    <dbReference type="NCBI Taxonomy" id="1169540"/>
    <lineage>
        <taxon>Eukaryota</taxon>
        <taxon>Sar</taxon>
        <taxon>Alveolata</taxon>
        <taxon>Colpodellida</taxon>
        <taxon>Vitrellaceae</taxon>
        <taxon>Vitrella</taxon>
    </lineage>
</organism>
<feature type="domain" description="CPW-WPC" evidence="1">
    <location>
        <begin position="185"/>
        <end position="295"/>
    </location>
</feature>
<feature type="domain" description="CPW-WPC" evidence="1">
    <location>
        <begin position="74"/>
        <end position="127"/>
    </location>
</feature>
<dbReference type="InterPro" id="IPR006387">
    <property type="entry name" value="CPW_WPC_dom"/>
</dbReference>
<dbReference type="PhylomeDB" id="A0A0G4EEY2"/>
<dbReference type="Pfam" id="PF09717">
    <property type="entry name" value="CPW_WPC"/>
    <property type="match status" value="5"/>
</dbReference>
<evidence type="ECO:0000259" key="1">
    <source>
        <dbReference type="SMART" id="SM01099"/>
    </source>
</evidence>
<feature type="domain" description="CPW-WPC" evidence="1">
    <location>
        <begin position="12"/>
        <end position="71"/>
    </location>
</feature>
<feature type="domain" description="CPW-WPC" evidence="1">
    <location>
        <begin position="128"/>
        <end position="183"/>
    </location>
</feature>
<dbReference type="AlphaFoldDB" id="A0A0G4EEY2"/>
<protein>
    <recommendedName>
        <fullName evidence="1">CPW-WPC domain-containing protein</fullName>
    </recommendedName>
</protein>
<dbReference type="EMBL" id="CDMY01000212">
    <property type="protein sequence ID" value="CEL94258.1"/>
    <property type="molecule type" value="Genomic_DNA"/>
</dbReference>
<dbReference type="VEuPathDB" id="CryptoDB:Vbra_7234"/>
<reference evidence="2 3" key="1">
    <citation type="submission" date="2014-11" db="EMBL/GenBank/DDBJ databases">
        <authorList>
            <person name="Zhu J."/>
            <person name="Qi W."/>
            <person name="Song R."/>
        </authorList>
    </citation>
    <scope>NUCLEOTIDE SEQUENCE [LARGE SCALE GENOMIC DNA]</scope>
</reference>
<accession>A0A0G4EEY2</accession>
<dbReference type="Proteomes" id="UP000041254">
    <property type="component" value="Unassembled WGS sequence"/>
</dbReference>
<dbReference type="SMART" id="SM01099">
    <property type="entry name" value="CPW_WPC"/>
    <property type="match status" value="4"/>
</dbReference>
<gene>
    <name evidence="2" type="ORF">Vbra_7234</name>
</gene>
<proteinExistence type="predicted"/>
<evidence type="ECO:0000313" key="2">
    <source>
        <dbReference type="EMBL" id="CEL94258.1"/>
    </source>
</evidence>